<evidence type="ECO:0000313" key="2">
    <source>
        <dbReference type="EMBL" id="RDY02498.1"/>
    </source>
</evidence>
<feature type="compositionally biased region" description="Basic and acidic residues" evidence="1">
    <location>
        <begin position="44"/>
        <end position="69"/>
    </location>
</feature>
<dbReference type="Proteomes" id="UP000257109">
    <property type="component" value="Unassembled WGS sequence"/>
</dbReference>
<evidence type="ECO:0000256" key="1">
    <source>
        <dbReference type="SAM" id="MobiDB-lite"/>
    </source>
</evidence>
<comment type="caution">
    <text evidence="2">The sequence shown here is derived from an EMBL/GenBank/DDBJ whole genome shotgun (WGS) entry which is preliminary data.</text>
</comment>
<name>A0A371HI76_MUCPR</name>
<protein>
    <submittedName>
        <fullName evidence="2">Uncharacterized protein</fullName>
    </submittedName>
</protein>
<accession>A0A371HI76</accession>
<gene>
    <name evidence="2" type="ORF">CR513_14035</name>
</gene>
<evidence type="ECO:0000313" key="3">
    <source>
        <dbReference type="Proteomes" id="UP000257109"/>
    </source>
</evidence>
<sequence>MEYKVPRNGRIPTIGEKHSAHGKERWDLNRASPKDNFPLPHIDVQPDKNGPERQRKDYVHNHGDVDSENKVGGSRFLGKVKNVTLSGRAGTDLVIGT</sequence>
<dbReference type="EMBL" id="QJKJ01002521">
    <property type="protein sequence ID" value="RDY02498.1"/>
    <property type="molecule type" value="Genomic_DNA"/>
</dbReference>
<organism evidence="2 3">
    <name type="scientific">Mucuna pruriens</name>
    <name type="common">Velvet bean</name>
    <name type="synonym">Dolichos pruriens</name>
    <dbReference type="NCBI Taxonomy" id="157652"/>
    <lineage>
        <taxon>Eukaryota</taxon>
        <taxon>Viridiplantae</taxon>
        <taxon>Streptophyta</taxon>
        <taxon>Embryophyta</taxon>
        <taxon>Tracheophyta</taxon>
        <taxon>Spermatophyta</taxon>
        <taxon>Magnoliopsida</taxon>
        <taxon>eudicotyledons</taxon>
        <taxon>Gunneridae</taxon>
        <taxon>Pentapetalae</taxon>
        <taxon>rosids</taxon>
        <taxon>fabids</taxon>
        <taxon>Fabales</taxon>
        <taxon>Fabaceae</taxon>
        <taxon>Papilionoideae</taxon>
        <taxon>50 kb inversion clade</taxon>
        <taxon>NPAAA clade</taxon>
        <taxon>indigoferoid/millettioid clade</taxon>
        <taxon>Phaseoleae</taxon>
        <taxon>Mucuna</taxon>
    </lineage>
</organism>
<keyword evidence="3" id="KW-1185">Reference proteome</keyword>
<proteinExistence type="predicted"/>
<feature type="non-terminal residue" evidence="2">
    <location>
        <position position="1"/>
    </location>
</feature>
<dbReference type="AlphaFoldDB" id="A0A371HI76"/>
<reference evidence="2" key="1">
    <citation type="submission" date="2018-05" db="EMBL/GenBank/DDBJ databases">
        <title>Draft genome of Mucuna pruriens seed.</title>
        <authorList>
            <person name="Nnadi N.E."/>
            <person name="Vos R."/>
            <person name="Hasami M.H."/>
            <person name="Devisetty U.K."/>
            <person name="Aguiy J.C."/>
        </authorList>
    </citation>
    <scope>NUCLEOTIDE SEQUENCE [LARGE SCALE GENOMIC DNA]</scope>
    <source>
        <strain evidence="2">JCA_2017</strain>
    </source>
</reference>
<feature type="compositionally biased region" description="Basic and acidic residues" evidence="1">
    <location>
        <begin position="15"/>
        <end position="28"/>
    </location>
</feature>
<feature type="region of interest" description="Disordered" evidence="1">
    <location>
        <begin position="1"/>
        <end position="70"/>
    </location>
</feature>